<evidence type="ECO:0000256" key="2">
    <source>
        <dbReference type="ARBA" id="ARBA00009142"/>
    </source>
</evidence>
<feature type="transmembrane region" description="Helical" evidence="6">
    <location>
        <begin position="21"/>
        <end position="52"/>
    </location>
</feature>
<feature type="transmembrane region" description="Helical" evidence="6">
    <location>
        <begin position="248"/>
        <end position="265"/>
    </location>
</feature>
<feature type="transmembrane region" description="Helical" evidence="6">
    <location>
        <begin position="222"/>
        <end position="241"/>
    </location>
</feature>
<gene>
    <name evidence="7" type="ORF">BU072_02440</name>
</gene>
<dbReference type="EMBL" id="PZFK01000004">
    <property type="protein sequence ID" value="PTI30569.1"/>
    <property type="molecule type" value="Genomic_DNA"/>
</dbReference>
<dbReference type="STRING" id="1167632.GCA_000286335_02152"/>
<feature type="transmembrane region" description="Helical" evidence="6">
    <location>
        <begin position="64"/>
        <end position="81"/>
    </location>
</feature>
<evidence type="ECO:0000256" key="5">
    <source>
        <dbReference type="ARBA" id="ARBA00023136"/>
    </source>
</evidence>
<comment type="similarity">
    <text evidence="2 6">Belongs to the 4-toluene sulfonate uptake permease (TSUP) (TC 2.A.102) family.</text>
</comment>
<feature type="transmembrane region" description="Helical" evidence="6">
    <location>
        <begin position="170"/>
        <end position="190"/>
    </location>
</feature>
<evidence type="ECO:0000256" key="4">
    <source>
        <dbReference type="ARBA" id="ARBA00022989"/>
    </source>
</evidence>
<reference evidence="7 8" key="1">
    <citation type="journal article" date="2016" name="Front. Microbiol.">
        <title>Comprehensive Phylogenetic Analysis of Bovine Non-aureus Staphylococci Species Based on Whole-Genome Sequencing.</title>
        <authorList>
            <person name="Naushad S."/>
            <person name="Barkema H.W."/>
            <person name="Luby C."/>
            <person name="Condas L.A."/>
            <person name="Nobrega D.B."/>
            <person name="Carson D.A."/>
            <person name="De Buck J."/>
        </authorList>
    </citation>
    <scope>NUCLEOTIDE SEQUENCE [LARGE SCALE GENOMIC DNA]</scope>
    <source>
        <strain evidence="7 8">SNUC 2204</strain>
    </source>
</reference>
<evidence type="ECO:0000256" key="1">
    <source>
        <dbReference type="ARBA" id="ARBA00004141"/>
    </source>
</evidence>
<dbReference type="Pfam" id="PF01925">
    <property type="entry name" value="TauE"/>
    <property type="match status" value="1"/>
</dbReference>
<dbReference type="PANTHER" id="PTHR43701">
    <property type="entry name" value="MEMBRANE TRANSPORTER PROTEIN MJ0441-RELATED"/>
    <property type="match status" value="1"/>
</dbReference>
<dbReference type="Proteomes" id="UP000241209">
    <property type="component" value="Unassembled WGS sequence"/>
</dbReference>
<keyword evidence="6" id="KW-1003">Cell membrane</keyword>
<sequence length="268" mass="29342">MINFPILLNMTGGELLEIMTLFIVFLVGIFAGTINIVSAGGSLIVLPLLIFFGLPTTVANASNRVAILVQNVIGLYVFYIKGMRNVKLSLMLSIPAIIGSFIGVHYAINLPDAIFNRMLGIIMLLVLIVMIVPTRWKDASKQTEKLSTFRIVLLIIVFLALGIYGGVVQAAVGFLFIIALNLIIPKLNYAEVQCMKTLVITIYLSLSTFVFIFQGYVNWPFAISLALGSGLGGFIGGRLTVSLPEKKLKIIMFIIIFILAIKLLIDNN</sequence>
<keyword evidence="5 6" id="KW-0472">Membrane</keyword>
<feature type="transmembrane region" description="Helical" evidence="6">
    <location>
        <begin position="114"/>
        <end position="134"/>
    </location>
</feature>
<organism evidence="7 8">
    <name type="scientific">Mammaliicoccus vitulinus</name>
    <dbReference type="NCBI Taxonomy" id="71237"/>
    <lineage>
        <taxon>Bacteria</taxon>
        <taxon>Bacillati</taxon>
        <taxon>Bacillota</taxon>
        <taxon>Bacilli</taxon>
        <taxon>Bacillales</taxon>
        <taxon>Staphylococcaceae</taxon>
        <taxon>Mammaliicoccus</taxon>
    </lineage>
</organism>
<dbReference type="InterPro" id="IPR002781">
    <property type="entry name" value="TM_pro_TauE-like"/>
</dbReference>
<evidence type="ECO:0000256" key="3">
    <source>
        <dbReference type="ARBA" id="ARBA00022692"/>
    </source>
</evidence>
<feature type="transmembrane region" description="Helical" evidence="6">
    <location>
        <begin position="197"/>
        <end position="216"/>
    </location>
</feature>
<feature type="transmembrane region" description="Helical" evidence="6">
    <location>
        <begin position="88"/>
        <end position="108"/>
    </location>
</feature>
<keyword evidence="4 6" id="KW-1133">Transmembrane helix</keyword>
<accession>A0A2T4PVS2</accession>
<name>A0A2T4PVS2_9STAP</name>
<evidence type="ECO:0000313" key="7">
    <source>
        <dbReference type="EMBL" id="PTI30569.1"/>
    </source>
</evidence>
<dbReference type="AlphaFoldDB" id="A0A2T4PVS2"/>
<evidence type="ECO:0000313" key="8">
    <source>
        <dbReference type="Proteomes" id="UP000241209"/>
    </source>
</evidence>
<dbReference type="PANTHER" id="PTHR43701:SF2">
    <property type="entry name" value="MEMBRANE TRANSPORTER PROTEIN YJNA-RELATED"/>
    <property type="match status" value="1"/>
</dbReference>
<proteinExistence type="inferred from homology"/>
<comment type="caution">
    <text evidence="7">The sequence shown here is derived from an EMBL/GenBank/DDBJ whole genome shotgun (WGS) entry which is preliminary data.</text>
</comment>
<protein>
    <recommendedName>
        <fullName evidence="6">Probable membrane transporter protein</fullName>
    </recommendedName>
</protein>
<comment type="subcellular location">
    <subcellularLocation>
        <location evidence="6">Cell membrane</location>
        <topology evidence="6">Multi-pass membrane protein</topology>
    </subcellularLocation>
    <subcellularLocation>
        <location evidence="1">Membrane</location>
        <topology evidence="1">Multi-pass membrane protein</topology>
    </subcellularLocation>
</comment>
<keyword evidence="3 6" id="KW-0812">Transmembrane</keyword>
<dbReference type="GO" id="GO:0005886">
    <property type="term" value="C:plasma membrane"/>
    <property type="evidence" value="ECO:0007669"/>
    <property type="project" value="UniProtKB-SubCell"/>
</dbReference>
<dbReference type="InterPro" id="IPR051598">
    <property type="entry name" value="TSUP/Inactive_protease-like"/>
</dbReference>
<evidence type="ECO:0000256" key="6">
    <source>
        <dbReference type="RuleBase" id="RU363041"/>
    </source>
</evidence>